<evidence type="ECO:0008006" key="3">
    <source>
        <dbReference type="Google" id="ProtNLM"/>
    </source>
</evidence>
<accession>A0ABY4CX80</accession>
<proteinExistence type="predicted"/>
<name>A0ABY4CX80_9BACT</name>
<reference evidence="1 2" key="1">
    <citation type="submission" date="2022-03" db="EMBL/GenBank/DDBJ databases">
        <title>Hymenobactersp. isolated from the air.</title>
        <authorList>
            <person name="Won M."/>
            <person name="Kwon S.-W."/>
        </authorList>
    </citation>
    <scope>NUCLEOTIDE SEQUENCE [LARGE SCALE GENOMIC DNA]</scope>
    <source>
        <strain evidence="1 2">KACC 21982</strain>
    </source>
</reference>
<protein>
    <recommendedName>
        <fullName evidence="3">STAS/SEC14 domain-containing protein</fullName>
    </recommendedName>
</protein>
<evidence type="ECO:0000313" key="1">
    <source>
        <dbReference type="EMBL" id="UOG74886.1"/>
    </source>
</evidence>
<dbReference type="RefSeq" id="WP_243798555.1">
    <property type="nucleotide sequence ID" value="NZ_CP094669.1"/>
</dbReference>
<dbReference type="Proteomes" id="UP000831113">
    <property type="component" value="Chromosome"/>
</dbReference>
<sequence>MAATALPEVLLPTAHRADLDILVGRWSCQPEPDQLPGAYAHLTREAVASGCRFWLQDIRSRTLNDPHTTQWLLTQYFPQMASQLGGRLSVAYLTSPTLMELLVNAPGFRTPDAYATEPFVIAFFGTEGEALTWLEQQRSH</sequence>
<dbReference type="EMBL" id="CP094669">
    <property type="protein sequence ID" value="UOG74886.1"/>
    <property type="molecule type" value="Genomic_DNA"/>
</dbReference>
<keyword evidence="2" id="KW-1185">Reference proteome</keyword>
<gene>
    <name evidence="1" type="ORF">MTX78_22570</name>
</gene>
<organism evidence="1 2">
    <name type="scientific">Hymenobacter tibetensis</name>
    <dbReference type="NCBI Taxonomy" id="497967"/>
    <lineage>
        <taxon>Bacteria</taxon>
        <taxon>Pseudomonadati</taxon>
        <taxon>Bacteroidota</taxon>
        <taxon>Cytophagia</taxon>
        <taxon>Cytophagales</taxon>
        <taxon>Hymenobacteraceae</taxon>
        <taxon>Hymenobacter</taxon>
    </lineage>
</organism>
<evidence type="ECO:0000313" key="2">
    <source>
        <dbReference type="Proteomes" id="UP000831113"/>
    </source>
</evidence>